<evidence type="ECO:0000259" key="2">
    <source>
        <dbReference type="Pfam" id="PF16884"/>
    </source>
</evidence>
<organism evidence="3 4">
    <name type="scientific">Buddleja alternifolia</name>
    <dbReference type="NCBI Taxonomy" id="168488"/>
    <lineage>
        <taxon>Eukaryota</taxon>
        <taxon>Viridiplantae</taxon>
        <taxon>Streptophyta</taxon>
        <taxon>Embryophyta</taxon>
        <taxon>Tracheophyta</taxon>
        <taxon>Spermatophyta</taxon>
        <taxon>Magnoliopsida</taxon>
        <taxon>eudicotyledons</taxon>
        <taxon>Gunneridae</taxon>
        <taxon>Pentapetalae</taxon>
        <taxon>asterids</taxon>
        <taxon>lamiids</taxon>
        <taxon>Lamiales</taxon>
        <taxon>Scrophulariaceae</taxon>
        <taxon>Buddlejeae</taxon>
        <taxon>Buddleja</taxon>
    </lineage>
</organism>
<dbReference type="SUPFAM" id="SSF50129">
    <property type="entry name" value="GroES-like"/>
    <property type="match status" value="1"/>
</dbReference>
<dbReference type="GO" id="GO:0032440">
    <property type="term" value="F:2-alkenal reductase [NAD(P)H] activity"/>
    <property type="evidence" value="ECO:0007669"/>
    <property type="project" value="TreeGrafter"/>
</dbReference>
<keyword evidence="1" id="KW-0560">Oxidoreductase</keyword>
<accession>A0AAV6W7K7</accession>
<dbReference type="PANTHER" id="PTHR43205">
    <property type="entry name" value="PROSTAGLANDIN REDUCTASE"/>
    <property type="match status" value="1"/>
</dbReference>
<dbReference type="Pfam" id="PF16884">
    <property type="entry name" value="ADH_N_2"/>
    <property type="match status" value="1"/>
</dbReference>
<proteinExistence type="predicted"/>
<evidence type="ECO:0000313" key="3">
    <source>
        <dbReference type="EMBL" id="KAG8366629.1"/>
    </source>
</evidence>
<dbReference type="Gene3D" id="3.90.180.10">
    <property type="entry name" value="Medium-chain alcohol dehydrogenases, catalytic domain"/>
    <property type="match status" value="1"/>
</dbReference>
<dbReference type="PANTHER" id="PTHR43205:SF73">
    <property type="entry name" value="2-ALKENAL REDUCTASE (NADP(+)-DEPENDENT)-LIKE"/>
    <property type="match status" value="1"/>
</dbReference>
<dbReference type="EMBL" id="WHWC01000017">
    <property type="protein sequence ID" value="KAG8366629.1"/>
    <property type="molecule type" value="Genomic_DNA"/>
</dbReference>
<gene>
    <name evidence="3" type="ORF">BUALT_Bualt17G0099600</name>
</gene>
<keyword evidence="4" id="KW-1185">Reference proteome</keyword>
<sequence>MRKLTSPINYWSISQGACTLEKMEMRANKQIILKNYVQGFPKENDFELKTTKANTEIPKGSKAALVKNLYLACDPYMCHLMRPGPPGRQTLFPVTSFLPGNVIKGYGVAKVIKSAHPELKEGDYVWGGTGWEEYSLLMNPEKLVKIKNTDFPLSYYAGILGDLQFHLLDKIIFPFLLLHLLNLFLLPTTARGPLRPPHSEACHHHRHPCFAFIPEPAATNTSSTTIANVRRRLLLQKLIIIISPLQIVLLLPPSLHIDHHHLTSPYRTTTSPYLQGVAAGGDPVVQRVGRDGVVQTGGSGLRLVIVGI</sequence>
<protein>
    <recommendedName>
        <fullName evidence="2">Oxidoreductase N-terminal domain-containing protein</fullName>
    </recommendedName>
</protein>
<name>A0AAV6W7K7_9LAMI</name>
<dbReference type="InterPro" id="IPR011032">
    <property type="entry name" value="GroES-like_sf"/>
</dbReference>
<evidence type="ECO:0000256" key="1">
    <source>
        <dbReference type="ARBA" id="ARBA00023002"/>
    </source>
</evidence>
<reference evidence="3" key="1">
    <citation type="submission" date="2019-10" db="EMBL/GenBank/DDBJ databases">
        <authorList>
            <person name="Zhang R."/>
            <person name="Pan Y."/>
            <person name="Wang J."/>
            <person name="Ma R."/>
            <person name="Yu S."/>
        </authorList>
    </citation>
    <scope>NUCLEOTIDE SEQUENCE</scope>
    <source>
        <strain evidence="3">LA-IB0</strain>
        <tissue evidence="3">Leaf</tissue>
    </source>
</reference>
<feature type="domain" description="Oxidoreductase N-terminal" evidence="2">
    <location>
        <begin position="29"/>
        <end position="145"/>
    </location>
</feature>
<dbReference type="InterPro" id="IPR041694">
    <property type="entry name" value="ADH_N_2"/>
</dbReference>
<dbReference type="InterPro" id="IPR045010">
    <property type="entry name" value="MDR_fam"/>
</dbReference>
<dbReference type="AlphaFoldDB" id="A0AAV6W7K7"/>
<evidence type="ECO:0000313" key="4">
    <source>
        <dbReference type="Proteomes" id="UP000826271"/>
    </source>
</evidence>
<comment type="caution">
    <text evidence="3">The sequence shown here is derived from an EMBL/GenBank/DDBJ whole genome shotgun (WGS) entry which is preliminary data.</text>
</comment>
<dbReference type="Proteomes" id="UP000826271">
    <property type="component" value="Unassembled WGS sequence"/>
</dbReference>